<dbReference type="EMBL" id="MWPS01000001">
    <property type="protein sequence ID" value="OPG17584.1"/>
    <property type="molecule type" value="Genomic_DNA"/>
</dbReference>
<feature type="domain" description="SLH" evidence="2">
    <location>
        <begin position="319"/>
        <end position="382"/>
    </location>
</feature>
<dbReference type="OrthoDB" id="2596050at2"/>
<dbReference type="InterPro" id="IPR013830">
    <property type="entry name" value="SGNH_hydro"/>
</dbReference>
<evidence type="ECO:0000313" key="4">
    <source>
        <dbReference type="Proteomes" id="UP000190229"/>
    </source>
</evidence>
<dbReference type="InterPro" id="IPR001119">
    <property type="entry name" value="SLH_dom"/>
</dbReference>
<dbReference type="PROSITE" id="PS51272">
    <property type="entry name" value="SLH"/>
    <property type="match status" value="1"/>
</dbReference>
<proteinExistence type="predicted"/>
<reference evidence="3 4" key="1">
    <citation type="submission" date="2017-02" db="EMBL/GenBank/DDBJ databases">
        <title>Draft genome of Acidibacillus ferrooxidans Huett2.</title>
        <authorList>
            <person name="Schopf S."/>
        </authorList>
    </citation>
    <scope>NUCLEOTIDE SEQUENCE [LARGE SCALE GENOMIC DNA]</scope>
    <source>
        <strain evidence="3 4">Huett2</strain>
    </source>
</reference>
<dbReference type="Proteomes" id="UP000190229">
    <property type="component" value="Unassembled WGS sequence"/>
</dbReference>
<dbReference type="SUPFAM" id="SSF52266">
    <property type="entry name" value="SGNH hydrolase"/>
    <property type="match status" value="1"/>
</dbReference>
<dbReference type="Pfam" id="PF00395">
    <property type="entry name" value="SLH"/>
    <property type="match status" value="1"/>
</dbReference>
<keyword evidence="1" id="KW-0812">Transmembrane</keyword>
<organism evidence="3 4">
    <name type="scientific">Ferroacidibacillus organovorans</name>
    <dbReference type="NCBI Taxonomy" id="1765683"/>
    <lineage>
        <taxon>Bacteria</taxon>
        <taxon>Bacillati</taxon>
        <taxon>Bacillota</taxon>
        <taxon>Bacilli</taxon>
        <taxon>Bacillales</taxon>
        <taxon>Alicyclobacillaceae</taxon>
        <taxon>Ferroacidibacillus</taxon>
    </lineage>
</organism>
<feature type="transmembrane region" description="Helical" evidence="1">
    <location>
        <begin position="49"/>
        <end position="69"/>
    </location>
</feature>
<comment type="caution">
    <text evidence="3">The sequence shown here is derived from an EMBL/GenBank/DDBJ whole genome shotgun (WGS) entry which is preliminary data.</text>
</comment>
<evidence type="ECO:0000313" key="3">
    <source>
        <dbReference type="EMBL" id="OPG17584.1"/>
    </source>
</evidence>
<dbReference type="Gene3D" id="3.40.50.1110">
    <property type="entry name" value="SGNH hydrolase"/>
    <property type="match status" value="1"/>
</dbReference>
<dbReference type="CDD" id="cd00229">
    <property type="entry name" value="SGNH_hydrolase"/>
    <property type="match status" value="1"/>
</dbReference>
<keyword evidence="1" id="KW-0472">Membrane</keyword>
<keyword evidence="1" id="KW-1133">Transmembrane helix</keyword>
<dbReference type="Pfam" id="PF13472">
    <property type="entry name" value="Lipase_GDSL_2"/>
    <property type="match status" value="1"/>
</dbReference>
<gene>
    <name evidence="3" type="ORF">B2M26_00035</name>
</gene>
<protein>
    <recommendedName>
        <fullName evidence="2">SLH domain-containing protein</fullName>
    </recommendedName>
</protein>
<sequence>MHYKNFIKELACACRIKHTVTRVVPSIHCNKSCTVQHERSRIVRLKKSLLGLASAFLTVSMISPAAFAASRHASASTQTLVALGDSIPFGYNLVPGNTAPAPQAYPYLIGKAEGMQVSDLAVPGSTSTDLLTLLTNASVQQAIKNASVVTIDTGNNDLLQLAEKDGLLTSATPKLTAAEGAQFEAAILQFGKNLPAILTTIHKLNPNARIVLYNLYNPFSPQLQTLYGLANTLLSQENAIILGDALQFNVPVANAFGAFAGNEATYIRPNDVHPTVLGQQVLASLGEQALAPASKDYQGKGAFIFELLAIMGIQPDRAGTSPFVDVPTHSFLWGYVNKAISMGLMAPDTATHFGVNDPVTEAQAAVIAAKLVNATLPKLQTPQVSAMEWALENHLFSALSPSRTMNLGDEIGFALHLKLLGIQPAATAIQIPASWQISQPAAQAFLQATLASEKPNYEQSTGTMAMKFNWDLTAAGQKDAQLKQVQSLFASPIKMGLKMNLQTVMGQIKALIEIDPISMPAFASAGGASTLTTPIHEFINGNKLYINSGKGYQPIPGSTNLQSVMNNFSLGGSSLAQLSLQSYTNVQAAQTASGYTYTMEIDQTKMTSFIDNMMSQFGGMGLPNTTNAAQMKTMMQAIFKTMQAKVQFSVVGQGPNARFSSVNEIMSIVIPANLIASQPGANASANAKVIKELKDISLNMNLSSDYAYKAIPVPTPAGLTQTL</sequence>
<evidence type="ECO:0000259" key="2">
    <source>
        <dbReference type="PROSITE" id="PS51272"/>
    </source>
</evidence>
<dbReference type="InterPro" id="IPR036514">
    <property type="entry name" value="SGNH_hydro_sf"/>
</dbReference>
<keyword evidence="4" id="KW-1185">Reference proteome</keyword>
<accession>A0A1V4EXV4</accession>
<name>A0A1V4EXV4_9BACL</name>
<evidence type="ECO:0000256" key="1">
    <source>
        <dbReference type="SAM" id="Phobius"/>
    </source>
</evidence>
<dbReference type="AlphaFoldDB" id="A0A1V4EXV4"/>